<feature type="domain" description="Integral membrane bound transporter" evidence="9">
    <location>
        <begin position="395"/>
        <end position="521"/>
    </location>
</feature>
<comment type="subcellular location">
    <subcellularLocation>
        <location evidence="1">Cell membrane</location>
        <topology evidence="1">Multi-pass membrane protein</topology>
    </subcellularLocation>
</comment>
<feature type="transmembrane region" description="Helical" evidence="8">
    <location>
        <begin position="458"/>
        <end position="475"/>
    </location>
</feature>
<reference evidence="10 11" key="1">
    <citation type="journal article" date="2019" name="Int. J. Syst. Evol. Microbiol.">
        <title>The Global Catalogue of Microorganisms (GCM) 10K type strain sequencing project: providing services to taxonomists for standard genome sequencing and annotation.</title>
        <authorList>
            <consortium name="The Broad Institute Genomics Platform"/>
            <consortium name="The Broad Institute Genome Sequencing Center for Infectious Disease"/>
            <person name="Wu L."/>
            <person name="Ma J."/>
        </authorList>
    </citation>
    <scope>NUCLEOTIDE SEQUENCE [LARGE SCALE GENOMIC DNA]</scope>
    <source>
        <strain evidence="10 11">JCM 11117</strain>
    </source>
</reference>
<keyword evidence="5 8" id="KW-0472">Membrane</keyword>
<evidence type="ECO:0000313" key="11">
    <source>
        <dbReference type="Proteomes" id="UP001499967"/>
    </source>
</evidence>
<evidence type="ECO:0000256" key="6">
    <source>
        <dbReference type="ARBA" id="ARBA00043993"/>
    </source>
</evidence>
<keyword evidence="3 8" id="KW-0812">Transmembrane</keyword>
<gene>
    <name evidence="10" type="ORF">GCM10009559_18320</name>
</gene>
<feature type="region of interest" description="Disordered" evidence="7">
    <location>
        <begin position="353"/>
        <end position="377"/>
    </location>
</feature>
<evidence type="ECO:0000256" key="1">
    <source>
        <dbReference type="ARBA" id="ARBA00004651"/>
    </source>
</evidence>
<evidence type="ECO:0000256" key="7">
    <source>
        <dbReference type="SAM" id="MobiDB-lite"/>
    </source>
</evidence>
<evidence type="ECO:0000256" key="8">
    <source>
        <dbReference type="SAM" id="Phobius"/>
    </source>
</evidence>
<keyword evidence="2" id="KW-1003">Cell membrane</keyword>
<evidence type="ECO:0000256" key="2">
    <source>
        <dbReference type="ARBA" id="ARBA00022475"/>
    </source>
</evidence>
<evidence type="ECO:0000256" key="4">
    <source>
        <dbReference type="ARBA" id="ARBA00022989"/>
    </source>
</evidence>
<dbReference type="InterPro" id="IPR049453">
    <property type="entry name" value="Memb_transporter_dom"/>
</dbReference>
<feature type="transmembrane region" description="Helical" evidence="8">
    <location>
        <begin position="103"/>
        <end position="119"/>
    </location>
</feature>
<feature type="transmembrane region" description="Helical" evidence="8">
    <location>
        <begin position="26"/>
        <end position="44"/>
    </location>
</feature>
<dbReference type="RefSeq" id="WP_343940840.1">
    <property type="nucleotide sequence ID" value="NZ_BAAAHP010000051.1"/>
</dbReference>
<comment type="similarity">
    <text evidence="6">Belongs to the YccS/YhfK family.</text>
</comment>
<dbReference type="PANTHER" id="PTHR30509:SF9">
    <property type="entry name" value="MULTIDRUG RESISTANCE PROTEIN MDTO"/>
    <property type="match status" value="1"/>
</dbReference>
<evidence type="ECO:0000313" key="10">
    <source>
        <dbReference type="EMBL" id="GAA0930778.1"/>
    </source>
</evidence>
<dbReference type="Proteomes" id="UP001499967">
    <property type="component" value="Unassembled WGS sequence"/>
</dbReference>
<sequence length="717" mass="75660">MLSRAGFAELRTALTGLDPGLRRVRFAGAASAAMALAAAVMTGLRLVAGFPITVVLLACVLAMVSNLAVDEPDPQARRATTLLMLGPAVVAMVVGTLLAPYHLVADVVFVAVMVAAVYVRRFGPRAVALGTAAVMPYFFTLFLGATPAELPWLGVAAAVGICATLVVRGLVFAERPERALERLLRAFRAHVHALVDAVVRLLEAPPGRLDDAREEVRRRTTRLNETALLVADALEVERAAADPDELALRVMDAELAAERLALTAQRLVDTPGGAEAGGLDDSTRTALLEALHAVSGASATGTPRRYVPALLATARRSVADLTAQPDEPPARVHRVALAVVRLADSWESGAARAVAVRDTDGEPSPDEAEPGPADEPAGLRLTTRQAVQVGVATSLAIVLGELVSPARWYWAVIAAFIVFAGASSRGDILSRGYQRVVGTVGGVLAGVGLAVLVGNRPVLVLVLLFCCVFLALYLARVSQALMAFWITAVLALLYGLIGQFDVTTFVVRIAETAVGVAMGVLAAFLVLPTRTRDAFDEALDAQVDAVDAVLRAAVDRIAGREPAAPPLELAHAAREALGTLRSRAAPLERAVWLRRGRTGYQRAVRVLTGVEHYARALARMSDTLVEPGWAPTLDPAAEQVRANLAGLRAVLCREEGARVPGSAEEAVDAAEAYAAGVEEPRRRAELLAVVRVLRRIDQAVVGYAADLTGPQREPVRG</sequence>
<accession>A0ABN1PNF2</accession>
<protein>
    <submittedName>
        <fullName evidence="10">FUSC family protein</fullName>
    </submittedName>
</protein>
<evidence type="ECO:0000256" key="3">
    <source>
        <dbReference type="ARBA" id="ARBA00022692"/>
    </source>
</evidence>
<keyword evidence="11" id="KW-1185">Reference proteome</keyword>
<feature type="transmembrane region" description="Helical" evidence="8">
    <location>
        <begin position="386"/>
        <end position="402"/>
    </location>
</feature>
<dbReference type="EMBL" id="BAAAHP010000051">
    <property type="protein sequence ID" value="GAA0930778.1"/>
    <property type="molecule type" value="Genomic_DNA"/>
</dbReference>
<feature type="transmembrane region" description="Helical" evidence="8">
    <location>
        <begin position="126"/>
        <end position="146"/>
    </location>
</feature>
<feature type="transmembrane region" description="Helical" evidence="8">
    <location>
        <begin position="482"/>
        <end position="500"/>
    </location>
</feature>
<feature type="transmembrane region" description="Helical" evidence="8">
    <location>
        <begin position="506"/>
        <end position="527"/>
    </location>
</feature>
<name>A0ABN1PNF2_9PSEU</name>
<feature type="transmembrane region" description="Helical" evidence="8">
    <location>
        <begin position="436"/>
        <end position="452"/>
    </location>
</feature>
<proteinExistence type="inferred from homology"/>
<feature type="transmembrane region" description="Helical" evidence="8">
    <location>
        <begin position="81"/>
        <end position="97"/>
    </location>
</feature>
<evidence type="ECO:0000259" key="9">
    <source>
        <dbReference type="Pfam" id="PF13515"/>
    </source>
</evidence>
<feature type="transmembrane region" description="Helical" evidence="8">
    <location>
        <begin position="50"/>
        <end position="69"/>
    </location>
</feature>
<evidence type="ECO:0000256" key="5">
    <source>
        <dbReference type="ARBA" id="ARBA00023136"/>
    </source>
</evidence>
<keyword evidence="4 8" id="KW-1133">Transmembrane helix</keyword>
<dbReference type="PANTHER" id="PTHR30509">
    <property type="entry name" value="P-HYDROXYBENZOIC ACID EFFLUX PUMP SUBUNIT-RELATED"/>
    <property type="match status" value="1"/>
</dbReference>
<comment type="caution">
    <text evidence="10">The sequence shown here is derived from an EMBL/GenBank/DDBJ whole genome shotgun (WGS) entry which is preliminary data.</text>
</comment>
<organism evidence="10 11">
    <name type="scientific">Pseudonocardia zijingensis</name>
    <dbReference type="NCBI Taxonomy" id="153376"/>
    <lineage>
        <taxon>Bacteria</taxon>
        <taxon>Bacillati</taxon>
        <taxon>Actinomycetota</taxon>
        <taxon>Actinomycetes</taxon>
        <taxon>Pseudonocardiales</taxon>
        <taxon>Pseudonocardiaceae</taxon>
        <taxon>Pseudonocardia</taxon>
    </lineage>
</organism>
<dbReference type="Pfam" id="PF13515">
    <property type="entry name" value="FUSC_2"/>
    <property type="match status" value="1"/>
</dbReference>
<feature type="transmembrane region" description="Helical" evidence="8">
    <location>
        <begin position="152"/>
        <end position="173"/>
    </location>
</feature>